<evidence type="ECO:0000256" key="7">
    <source>
        <dbReference type="ARBA" id="ARBA00022840"/>
    </source>
</evidence>
<dbReference type="InterPro" id="IPR011611">
    <property type="entry name" value="PfkB_dom"/>
</dbReference>
<evidence type="ECO:0000256" key="12">
    <source>
        <dbReference type="SAM" id="MobiDB-lite"/>
    </source>
</evidence>
<dbReference type="InterPro" id="IPR029056">
    <property type="entry name" value="Ribokinase-like"/>
</dbReference>
<dbReference type="Gene3D" id="3.40.50.620">
    <property type="entry name" value="HUPs"/>
    <property type="match status" value="1"/>
</dbReference>
<evidence type="ECO:0000256" key="4">
    <source>
        <dbReference type="ARBA" id="ARBA00022695"/>
    </source>
</evidence>
<evidence type="ECO:0000256" key="3">
    <source>
        <dbReference type="ARBA" id="ARBA00022679"/>
    </source>
</evidence>
<dbReference type="NCBIfam" id="TIGR02199">
    <property type="entry name" value="rfaE_dom_II"/>
    <property type="match status" value="1"/>
</dbReference>
<dbReference type="GO" id="GO:0033785">
    <property type="term" value="F:heptose 7-phosphate kinase activity"/>
    <property type="evidence" value="ECO:0007669"/>
    <property type="project" value="UniProtKB-UniRule"/>
</dbReference>
<sequence length="518" mass="56642">MAFDLIRRVETLGHPRILVVGDLILDRYIWGDAERISQEAPVPLLRADHREHRLGGAASVATMLSALGAHVCLMGVVGRDPEASLVRQLLSDREIDDRLVLELDDRPTTLKERYIGRAQDRHPQQMIRVDYETRDPIPRAIEVALDSSIPEAVKNSDIVLISDYDKGVCTPTLLRRLIAACRSLGVRVIADPIRSSDYSKYYWVHCMTPNRLEAQLATGMTITSTEDALEVGRRLVSTLDMEAVLVTLDRDGMALVRADGRSEIVPTRPRQVYDITGAGDMVLSVVGLCLASRADYDEAAALGNVAGGLEVEKIGVALLSREEILGDLIDHHRAEGDKRLGLESIVADVRRRRQAGQRVVFTNGCFDLLHIGHARLLREAATLGDFLVVGINSDASVRRLKGPERPINSEDARAELLAALECVDAVIVFDEDTPLALIEAIQPDVLVKGGDYRPDEVVGRAEVEAAGGTLVLIPLVQGHSTTRIIHRVADRTIVSHPPEKTPPSPAIRPSSVVLPTSS</sequence>
<evidence type="ECO:0000256" key="5">
    <source>
        <dbReference type="ARBA" id="ARBA00022741"/>
    </source>
</evidence>
<evidence type="ECO:0000256" key="8">
    <source>
        <dbReference type="ARBA" id="ARBA00023268"/>
    </source>
</evidence>
<dbReference type="SUPFAM" id="SSF53613">
    <property type="entry name" value="Ribokinase-like"/>
    <property type="match status" value="1"/>
</dbReference>
<evidence type="ECO:0000313" key="15">
    <source>
        <dbReference type="EMBL" id="XBH08028.1"/>
    </source>
</evidence>
<evidence type="ECO:0000256" key="2">
    <source>
        <dbReference type="ARBA" id="ARBA00003753"/>
    </source>
</evidence>
<dbReference type="EC" id="2.7.1.167" evidence="11"/>
<dbReference type="GO" id="GO:0033786">
    <property type="term" value="F:heptose-1-phosphate adenylyltransferase activity"/>
    <property type="evidence" value="ECO:0007669"/>
    <property type="project" value="UniProtKB-UniRule"/>
</dbReference>
<gene>
    <name evidence="15" type="primary">rfaE2</name>
    <name evidence="11" type="synonym">hldE</name>
    <name evidence="15" type="ORF">V5E97_18925</name>
</gene>
<keyword evidence="9 11" id="KW-0119">Carbohydrate metabolism</keyword>
<feature type="binding site" evidence="11">
    <location>
        <begin position="210"/>
        <end position="213"/>
    </location>
    <ligand>
        <name>ATP</name>
        <dbReference type="ChEBI" id="CHEBI:30616"/>
    </ligand>
</feature>
<dbReference type="AlphaFoldDB" id="A0AAU7CSL6"/>
<dbReference type="SUPFAM" id="SSF52374">
    <property type="entry name" value="Nucleotidylyl transferase"/>
    <property type="match status" value="1"/>
</dbReference>
<evidence type="ECO:0000256" key="9">
    <source>
        <dbReference type="ARBA" id="ARBA00023277"/>
    </source>
</evidence>
<comment type="catalytic activity">
    <reaction evidence="10 11">
        <text>D-glycero-beta-D-manno-heptose 1-phosphate + ATP + H(+) = ADP-D-glycero-beta-D-manno-heptose + diphosphate</text>
        <dbReference type="Rhea" id="RHEA:27465"/>
        <dbReference type="ChEBI" id="CHEBI:15378"/>
        <dbReference type="ChEBI" id="CHEBI:30616"/>
        <dbReference type="ChEBI" id="CHEBI:33019"/>
        <dbReference type="ChEBI" id="CHEBI:59967"/>
        <dbReference type="ChEBI" id="CHEBI:61593"/>
        <dbReference type="EC" id="2.7.7.70"/>
    </reaction>
</comment>
<dbReference type="InterPro" id="IPR011914">
    <property type="entry name" value="RfaE_dom_II"/>
</dbReference>
<feature type="domain" description="Cytidyltransferase-like" evidence="14">
    <location>
        <begin position="361"/>
        <end position="486"/>
    </location>
</feature>
<dbReference type="CDD" id="cd01172">
    <property type="entry name" value="RfaE_like"/>
    <property type="match status" value="1"/>
</dbReference>
<comment type="similarity">
    <text evidence="11">In the N-terminal section; belongs to the carbohydrate kinase PfkB family.</text>
</comment>
<organism evidence="15">
    <name type="scientific">Singulisphaera sp. Ch08</name>
    <dbReference type="NCBI Taxonomy" id="3120278"/>
    <lineage>
        <taxon>Bacteria</taxon>
        <taxon>Pseudomonadati</taxon>
        <taxon>Planctomycetota</taxon>
        <taxon>Planctomycetia</taxon>
        <taxon>Isosphaerales</taxon>
        <taxon>Isosphaeraceae</taxon>
        <taxon>Singulisphaera</taxon>
    </lineage>
</organism>
<dbReference type="GO" id="GO:0016773">
    <property type="term" value="F:phosphotransferase activity, alcohol group as acceptor"/>
    <property type="evidence" value="ECO:0007669"/>
    <property type="project" value="InterPro"/>
</dbReference>
<name>A0AAU7CSL6_9BACT</name>
<dbReference type="GO" id="GO:0005829">
    <property type="term" value="C:cytosol"/>
    <property type="evidence" value="ECO:0007669"/>
    <property type="project" value="TreeGrafter"/>
</dbReference>
<evidence type="ECO:0000256" key="11">
    <source>
        <dbReference type="HAMAP-Rule" id="MF_01603"/>
    </source>
</evidence>
<dbReference type="NCBIfam" id="TIGR00125">
    <property type="entry name" value="cyt_tran_rel"/>
    <property type="match status" value="1"/>
</dbReference>
<accession>A0AAU7CSL6</accession>
<feature type="region of interest" description="Cytidylyltransferase" evidence="11">
    <location>
        <begin position="361"/>
        <end position="518"/>
    </location>
</feature>
<keyword evidence="8 11" id="KW-0511">Multifunctional enzyme</keyword>
<dbReference type="RefSeq" id="WP_406700865.1">
    <property type="nucleotide sequence ID" value="NZ_CP155447.1"/>
</dbReference>
<dbReference type="Pfam" id="PF01467">
    <property type="entry name" value="CTP_transf_like"/>
    <property type="match status" value="1"/>
</dbReference>
<dbReference type="Gene3D" id="3.40.1190.20">
    <property type="match status" value="1"/>
</dbReference>
<protein>
    <recommendedName>
        <fullName evidence="11">Bifunctional protein HldE</fullName>
    </recommendedName>
    <domain>
        <recommendedName>
            <fullName evidence="11">D-beta-D-heptose 7-phosphate kinase</fullName>
            <ecNumber evidence="11">2.7.1.167</ecNumber>
        </recommendedName>
        <alternativeName>
            <fullName evidence="11">D-beta-D-heptose 7-phosphotransferase</fullName>
        </alternativeName>
        <alternativeName>
            <fullName evidence="11">D-glycero-beta-D-manno-heptose-7-phosphate kinase</fullName>
        </alternativeName>
    </domain>
    <domain>
        <recommendedName>
            <fullName evidence="11">D-beta-D-heptose 1-phosphate adenylyltransferase</fullName>
            <ecNumber evidence="11">2.7.7.70</ecNumber>
        </recommendedName>
        <alternativeName>
            <fullName evidence="11">D-glycero-beta-D-manno-heptose 1-phosphate adenylyltransferase</fullName>
        </alternativeName>
    </domain>
</protein>
<evidence type="ECO:0000256" key="6">
    <source>
        <dbReference type="ARBA" id="ARBA00022777"/>
    </source>
</evidence>
<evidence type="ECO:0000256" key="1">
    <source>
        <dbReference type="ARBA" id="ARBA00002319"/>
    </source>
</evidence>
<feature type="active site" evidence="11">
    <location>
        <position position="280"/>
    </location>
</feature>
<dbReference type="InterPro" id="IPR004821">
    <property type="entry name" value="Cyt_trans-like"/>
</dbReference>
<proteinExistence type="inferred from homology"/>
<dbReference type="InterPro" id="IPR023030">
    <property type="entry name" value="Bifunc_HldE"/>
</dbReference>
<keyword evidence="7 11" id="KW-0067">ATP-binding</keyword>
<dbReference type="Pfam" id="PF00294">
    <property type="entry name" value="PfkB"/>
    <property type="match status" value="1"/>
</dbReference>
<dbReference type="InterPro" id="IPR014729">
    <property type="entry name" value="Rossmann-like_a/b/a_fold"/>
</dbReference>
<keyword evidence="4 11" id="KW-0548">Nucleotidyltransferase</keyword>
<feature type="domain" description="Carbohydrate kinase PfkB" evidence="13">
    <location>
        <begin position="16"/>
        <end position="318"/>
    </location>
</feature>
<dbReference type="PANTHER" id="PTHR46969:SF1">
    <property type="entry name" value="BIFUNCTIONAL PROTEIN HLDE"/>
    <property type="match status" value="1"/>
</dbReference>
<comment type="pathway">
    <text evidence="11">Nucleotide-sugar biosynthesis; ADP-L-glycero-beta-D-manno-heptose biosynthesis; ADP-L-glycero-beta-D-manno-heptose from D-glycero-beta-D-manno-heptose 7-phosphate: step 3/4.</text>
</comment>
<keyword evidence="6 11" id="KW-0418">Kinase</keyword>
<dbReference type="PANTHER" id="PTHR46969">
    <property type="entry name" value="BIFUNCTIONAL PROTEIN HLDE"/>
    <property type="match status" value="1"/>
</dbReference>
<keyword evidence="3 11" id="KW-0808">Transferase</keyword>
<dbReference type="GO" id="GO:0005524">
    <property type="term" value="F:ATP binding"/>
    <property type="evidence" value="ECO:0007669"/>
    <property type="project" value="UniProtKB-UniRule"/>
</dbReference>
<comment type="function">
    <text evidence="2 11">Catalyzes the ADP transfer from ATP to D-glycero-beta-D-manno-heptose 1-phosphate, yielding ADP-D-glycero-beta-D-manno-heptose.</text>
</comment>
<comment type="pathway">
    <text evidence="11">Nucleotide-sugar biosynthesis; ADP-L-glycero-beta-D-manno-heptose biosynthesis; ADP-L-glycero-beta-D-manno-heptose from D-glycero-beta-D-manno-heptose 7-phosphate: step 1/4.</text>
</comment>
<comment type="similarity">
    <text evidence="11">In the C-terminal section; belongs to the cytidylyltransferase family.</text>
</comment>
<comment type="subunit">
    <text evidence="11">Homodimer.</text>
</comment>
<dbReference type="EC" id="2.7.7.70" evidence="11"/>
<dbReference type="InterPro" id="IPR011913">
    <property type="entry name" value="RfaE_dom_I"/>
</dbReference>
<comment type="function">
    <text evidence="1 11">Catalyzes the phosphorylation of D-glycero-D-manno-heptose 7-phosphate at the C-1 position to selectively form D-glycero-beta-D-manno-heptose-1,7-bisphosphate.</text>
</comment>
<keyword evidence="5 11" id="KW-0547">Nucleotide-binding</keyword>
<dbReference type="EMBL" id="CP155447">
    <property type="protein sequence ID" value="XBH08028.1"/>
    <property type="molecule type" value="Genomic_DNA"/>
</dbReference>
<evidence type="ECO:0000256" key="10">
    <source>
        <dbReference type="ARBA" id="ARBA00047428"/>
    </source>
</evidence>
<evidence type="ECO:0000259" key="13">
    <source>
        <dbReference type="Pfam" id="PF00294"/>
    </source>
</evidence>
<comment type="catalytic activity">
    <reaction evidence="11">
        <text>D-glycero-beta-D-manno-heptose 7-phosphate + ATP = D-glycero-beta-D-manno-heptose 1,7-bisphosphate + ADP + H(+)</text>
        <dbReference type="Rhea" id="RHEA:27473"/>
        <dbReference type="ChEBI" id="CHEBI:15378"/>
        <dbReference type="ChEBI" id="CHEBI:30616"/>
        <dbReference type="ChEBI" id="CHEBI:60204"/>
        <dbReference type="ChEBI" id="CHEBI:60208"/>
        <dbReference type="ChEBI" id="CHEBI:456216"/>
        <dbReference type="EC" id="2.7.1.167"/>
    </reaction>
</comment>
<dbReference type="HAMAP" id="MF_01603">
    <property type="entry name" value="HldE"/>
    <property type="match status" value="1"/>
</dbReference>
<feature type="region of interest" description="Ribokinase" evidence="11">
    <location>
        <begin position="1"/>
        <end position="334"/>
    </location>
</feature>
<feature type="region of interest" description="Disordered" evidence="12">
    <location>
        <begin position="493"/>
        <end position="518"/>
    </location>
</feature>
<evidence type="ECO:0000259" key="14">
    <source>
        <dbReference type="Pfam" id="PF01467"/>
    </source>
</evidence>
<reference evidence="15" key="1">
    <citation type="submission" date="2024-05" db="EMBL/GenBank/DDBJ databases">
        <title>Planctomycetes of the genus Singulisphaera possess chitinolytic capabilities.</title>
        <authorList>
            <person name="Ivanova A."/>
        </authorList>
    </citation>
    <scope>NUCLEOTIDE SEQUENCE</scope>
    <source>
        <strain evidence="15">Ch08T</strain>
    </source>
</reference>